<dbReference type="GO" id="GO:0006310">
    <property type="term" value="P:DNA recombination"/>
    <property type="evidence" value="ECO:0007669"/>
    <property type="project" value="UniProtKB-KW"/>
</dbReference>
<evidence type="ECO:0000313" key="8">
    <source>
        <dbReference type="EMBL" id="SBW05582.1"/>
    </source>
</evidence>
<dbReference type="InterPro" id="IPR002104">
    <property type="entry name" value="Integrase_catalytic"/>
</dbReference>
<dbReference type="PROSITE" id="PS51900">
    <property type="entry name" value="CB"/>
    <property type="match status" value="1"/>
</dbReference>
<comment type="similarity">
    <text evidence="1">Belongs to the 'phage' integrase family.</text>
</comment>
<dbReference type="EMBL" id="FLUQ01000002">
    <property type="protein sequence ID" value="SBW05582.1"/>
    <property type="molecule type" value="Genomic_DNA"/>
</dbReference>
<keyword evidence="4" id="KW-0233">DNA recombination</keyword>
<feature type="domain" description="Core-binding (CB)" evidence="7">
    <location>
        <begin position="101"/>
        <end position="182"/>
    </location>
</feature>
<dbReference type="InterPro" id="IPR038488">
    <property type="entry name" value="Integrase_DNA-bd_sf"/>
</dbReference>
<dbReference type="Pfam" id="PF00589">
    <property type="entry name" value="Phage_integrase"/>
    <property type="match status" value="1"/>
</dbReference>
<dbReference type="PROSITE" id="PS51898">
    <property type="entry name" value="TYR_RECOMBINASE"/>
    <property type="match status" value="1"/>
</dbReference>
<dbReference type="InterPro" id="IPR044068">
    <property type="entry name" value="CB"/>
</dbReference>
<dbReference type="InterPro" id="IPR050808">
    <property type="entry name" value="Phage_Integrase"/>
</dbReference>
<dbReference type="SUPFAM" id="SSF56349">
    <property type="entry name" value="DNA breaking-rejoining enzymes"/>
    <property type="match status" value="1"/>
</dbReference>
<dbReference type="AlphaFoldDB" id="A0A212K1R7"/>
<gene>
    <name evidence="8" type="ORF">KL86DPRO_20513</name>
</gene>
<dbReference type="InterPro" id="IPR011010">
    <property type="entry name" value="DNA_brk_join_enz"/>
</dbReference>
<evidence type="ECO:0000256" key="3">
    <source>
        <dbReference type="ARBA" id="ARBA00023125"/>
    </source>
</evidence>
<reference evidence="8" key="1">
    <citation type="submission" date="2016-04" db="EMBL/GenBank/DDBJ databases">
        <authorList>
            <person name="Evans L.H."/>
            <person name="Alamgir A."/>
            <person name="Owens N."/>
            <person name="Weber N.D."/>
            <person name="Virtaneva K."/>
            <person name="Barbian K."/>
            <person name="Babar A."/>
            <person name="Rosenke K."/>
        </authorList>
    </citation>
    <scope>NUCLEOTIDE SEQUENCE</scope>
    <source>
        <strain evidence="8">86</strain>
    </source>
</reference>
<dbReference type="GO" id="GO:0003677">
    <property type="term" value="F:DNA binding"/>
    <property type="evidence" value="ECO:0007669"/>
    <property type="project" value="UniProtKB-UniRule"/>
</dbReference>
<dbReference type="Gene3D" id="1.10.443.10">
    <property type="entry name" value="Intergrase catalytic core"/>
    <property type="match status" value="1"/>
</dbReference>
<dbReference type="PANTHER" id="PTHR30629">
    <property type="entry name" value="PROPHAGE INTEGRASE"/>
    <property type="match status" value="1"/>
</dbReference>
<dbReference type="Pfam" id="PF13356">
    <property type="entry name" value="Arm-DNA-bind_3"/>
    <property type="match status" value="1"/>
</dbReference>
<dbReference type="InterPro" id="IPR025166">
    <property type="entry name" value="Integrase_DNA_bind_dom"/>
</dbReference>
<dbReference type="InterPro" id="IPR013762">
    <property type="entry name" value="Integrase-like_cat_sf"/>
</dbReference>
<evidence type="ECO:0000256" key="1">
    <source>
        <dbReference type="ARBA" id="ARBA00008857"/>
    </source>
</evidence>
<evidence type="ECO:0000256" key="4">
    <source>
        <dbReference type="ARBA" id="ARBA00023172"/>
    </source>
</evidence>
<dbReference type="Pfam" id="PF22022">
    <property type="entry name" value="Phage_int_M"/>
    <property type="match status" value="1"/>
</dbReference>
<evidence type="ECO:0000259" key="7">
    <source>
        <dbReference type="PROSITE" id="PS51900"/>
    </source>
</evidence>
<dbReference type="Gene3D" id="3.30.160.390">
    <property type="entry name" value="Integrase, DNA-binding domain"/>
    <property type="match status" value="1"/>
</dbReference>
<dbReference type="InterPro" id="IPR053876">
    <property type="entry name" value="Phage_int_M"/>
</dbReference>
<dbReference type="InterPro" id="IPR010998">
    <property type="entry name" value="Integrase_recombinase_N"/>
</dbReference>
<evidence type="ECO:0000259" key="6">
    <source>
        <dbReference type="PROSITE" id="PS51898"/>
    </source>
</evidence>
<keyword evidence="3 5" id="KW-0238">DNA-binding</keyword>
<evidence type="ECO:0000256" key="2">
    <source>
        <dbReference type="ARBA" id="ARBA00022908"/>
    </source>
</evidence>
<dbReference type="GO" id="GO:0015074">
    <property type="term" value="P:DNA integration"/>
    <property type="evidence" value="ECO:0007669"/>
    <property type="project" value="UniProtKB-KW"/>
</dbReference>
<proteinExistence type="inferred from homology"/>
<feature type="domain" description="Tyr recombinase" evidence="6">
    <location>
        <begin position="206"/>
        <end position="384"/>
    </location>
</feature>
<organism evidence="8">
    <name type="scientific">uncultured delta proteobacterium</name>
    <dbReference type="NCBI Taxonomy" id="34034"/>
    <lineage>
        <taxon>Bacteria</taxon>
        <taxon>Deltaproteobacteria</taxon>
        <taxon>environmental samples</taxon>
    </lineage>
</organism>
<dbReference type="PANTHER" id="PTHR30629:SF2">
    <property type="entry name" value="PROPHAGE INTEGRASE INTS-RELATED"/>
    <property type="match status" value="1"/>
</dbReference>
<dbReference type="CDD" id="cd00801">
    <property type="entry name" value="INT_P4_C"/>
    <property type="match status" value="1"/>
</dbReference>
<accession>A0A212K1R7</accession>
<dbReference type="Gene3D" id="1.10.150.130">
    <property type="match status" value="1"/>
</dbReference>
<sequence>MKLTDTLLRSLKATGQVQKKADGGGLYIHVSPSGGKLWRMAYSFNGKQKTLSFGAYPAVSLKDARQKREEAKEQLAKGVDPGQQKKEIKAAALAVEREQGTTFEAVAREWYAKKSTALSAAHQKKVLSRLENQLFPRIGNIPLSQLEPSDILAAVRYAEERGFIETAHRLVQLAGQVCRYARLCGYVKYDVASGLVEALPPIQRGHYAAITDPAEIGHLLRAIDAYPGDISMIYALRILPYVFVRSGEIRAAEWTEINLAGAEWIIPAVRMKMKRPHVVPLARQVVRLLEEIGKYTRGGRYVFPSSFSASRCISDVGLLNALRRMGYDKTTMTIHGFRSMASTILNEQGYRPDVIEAQLAHGDQDAIRSAYNRAAYLDERRRMMSEWADYLDELRASANPSQR</sequence>
<keyword evidence="2" id="KW-0229">DNA integration</keyword>
<name>A0A212K1R7_9DELT</name>
<protein>
    <submittedName>
        <fullName evidence="8">Site-specific recombinase, phage integrase family</fullName>
    </submittedName>
</protein>
<evidence type="ECO:0000256" key="5">
    <source>
        <dbReference type="PROSITE-ProRule" id="PRU01248"/>
    </source>
</evidence>